<dbReference type="Proteomes" id="UP001597414">
    <property type="component" value="Unassembled WGS sequence"/>
</dbReference>
<dbReference type="EMBL" id="JBHUIV010000016">
    <property type="protein sequence ID" value="MFD2201849.1"/>
    <property type="molecule type" value="Genomic_DNA"/>
</dbReference>
<name>A0ABW5B8L3_9BACT</name>
<dbReference type="Gene3D" id="3.90.550.10">
    <property type="entry name" value="Spore Coat Polysaccharide Biosynthesis Protein SpsA, Chain A"/>
    <property type="match status" value="1"/>
</dbReference>
<organism evidence="1 2">
    <name type="scientific">Shivajiella indica</name>
    <dbReference type="NCBI Taxonomy" id="872115"/>
    <lineage>
        <taxon>Bacteria</taxon>
        <taxon>Pseudomonadati</taxon>
        <taxon>Bacteroidota</taxon>
        <taxon>Cytophagia</taxon>
        <taxon>Cytophagales</taxon>
        <taxon>Cyclobacteriaceae</taxon>
        <taxon>Shivajiella</taxon>
    </lineage>
</organism>
<evidence type="ECO:0000313" key="2">
    <source>
        <dbReference type="Proteomes" id="UP001597414"/>
    </source>
</evidence>
<dbReference type="InterPro" id="IPR003329">
    <property type="entry name" value="Cytidylyl_trans"/>
</dbReference>
<dbReference type="RefSeq" id="WP_380801930.1">
    <property type="nucleotide sequence ID" value="NZ_JBHUIV010000016.1"/>
</dbReference>
<protein>
    <submittedName>
        <fullName evidence="1">Cytidylyltransferase domain-containing protein</fullName>
    </submittedName>
</protein>
<reference evidence="2" key="1">
    <citation type="journal article" date="2019" name="Int. J. Syst. Evol. Microbiol.">
        <title>The Global Catalogue of Microorganisms (GCM) 10K type strain sequencing project: providing services to taxonomists for standard genome sequencing and annotation.</title>
        <authorList>
            <consortium name="The Broad Institute Genomics Platform"/>
            <consortium name="The Broad Institute Genome Sequencing Center for Infectious Disease"/>
            <person name="Wu L."/>
            <person name="Ma J."/>
        </authorList>
    </citation>
    <scope>NUCLEOTIDE SEQUENCE [LARGE SCALE GENOMIC DNA]</scope>
    <source>
        <strain evidence="2">KCTC 19812</strain>
    </source>
</reference>
<dbReference type="InterPro" id="IPR029044">
    <property type="entry name" value="Nucleotide-diphossugar_trans"/>
</dbReference>
<keyword evidence="1" id="KW-0548">Nucleotidyltransferase</keyword>
<gene>
    <name evidence="1" type="ORF">ACFSKV_09735</name>
</gene>
<proteinExistence type="predicted"/>
<keyword evidence="1" id="KW-0808">Transferase</keyword>
<dbReference type="Pfam" id="PF02348">
    <property type="entry name" value="CTP_transf_3"/>
    <property type="match status" value="1"/>
</dbReference>
<sequence>MEAGLFDNIKVGFVIQARMQSTRLPGKVLLPLPFPNGSSLLGRIISQLREISKSSSIIVATSTNPENDILEKFCLEEGIFCYRGSEEKVLSRFEAIQRKFEFDHIFRLTSDNPFIDLPSLKKVFHWHLNQNNDYSSTKNLPIGMNFEVFRGESLIKSLFYAGSDFDQEHVTPALKRESHFKSECLDIGYKYENIRVTVDSPADFLTVNILFSIADSTGLQGLGLIDYVKENYPWILEGNKGVFQKNRTLNLREEILEAKIILEELSFQNAASLLLKNL</sequence>
<evidence type="ECO:0000313" key="1">
    <source>
        <dbReference type="EMBL" id="MFD2201849.1"/>
    </source>
</evidence>
<keyword evidence="2" id="KW-1185">Reference proteome</keyword>
<dbReference type="PANTHER" id="PTHR42866">
    <property type="entry name" value="3-DEOXY-MANNO-OCTULOSONATE CYTIDYLYLTRANSFERASE"/>
    <property type="match status" value="1"/>
</dbReference>
<dbReference type="PANTHER" id="PTHR42866:SF1">
    <property type="entry name" value="SPORE COAT POLYSACCHARIDE BIOSYNTHESIS PROTEIN SPSF"/>
    <property type="match status" value="1"/>
</dbReference>
<comment type="caution">
    <text evidence="1">The sequence shown here is derived from an EMBL/GenBank/DDBJ whole genome shotgun (WGS) entry which is preliminary data.</text>
</comment>
<accession>A0ABW5B8L3</accession>
<dbReference type="GO" id="GO:0016779">
    <property type="term" value="F:nucleotidyltransferase activity"/>
    <property type="evidence" value="ECO:0007669"/>
    <property type="project" value="UniProtKB-KW"/>
</dbReference>
<dbReference type="SUPFAM" id="SSF53448">
    <property type="entry name" value="Nucleotide-diphospho-sugar transferases"/>
    <property type="match status" value="1"/>
</dbReference>